<name>A0A5N6QUL8_9ROSI</name>
<dbReference type="NCBIfam" id="TIGR01197">
    <property type="entry name" value="nramp"/>
    <property type="match status" value="1"/>
</dbReference>
<feature type="transmembrane region" description="Helical" evidence="7">
    <location>
        <begin position="362"/>
        <end position="382"/>
    </location>
</feature>
<keyword evidence="5 7" id="KW-0472">Membrane</keyword>
<dbReference type="EMBL" id="CM017322">
    <property type="protein sequence ID" value="KAE8010496.1"/>
    <property type="molecule type" value="Genomic_DNA"/>
</dbReference>
<sequence length="490" mass="53057">MALVQIQETPRWKTFLGYVGPGFLVSVAYLDPGNLQTDLQAGADHKYELLWIVLVGLTFALIIQSRSANLGVATGKHLAEHCKAEYPTPVNYCLWILAEVAVIASDIPEVIGTAFALNILLKIPMWSGVLLAGFNTLLLLGLQRYGIRKLEVVIGVLVMVVGVCFFAVLVHARPSPKGILTGMFVPKLEGKGATSAAIALLGALIMPHNLFLYSALVISRKIPRSSNGIRSASRHFLIESGLALLLAFLINVAFVSVTGSVCSDPNISLENSAHCKNITLNSADFLFKSALGNWSSTLYAISLLASGQSSTVTGTYAGQYIMQGFLDLKMKLWLRNLLTRCIAIAPSLVAFIIGGSQGAAKLIIVASMILSFELPFALVPLLRFTSSEAKMGHHKNPKLVSLVSWLLCCCLIGINLYFLSTTLMEWIMSNKMPKIGLILTGVLAFLTMMLYVSLLTYLTLKREKSTSSPTDLAMGTIRTSGSRDERGVQI</sequence>
<evidence type="ECO:0000256" key="4">
    <source>
        <dbReference type="ARBA" id="ARBA00022989"/>
    </source>
</evidence>
<keyword evidence="4 7" id="KW-1133">Transmembrane helix</keyword>
<feature type="transmembrane region" description="Helical" evidence="7">
    <location>
        <begin position="297"/>
        <end position="317"/>
    </location>
</feature>
<protein>
    <recommendedName>
        <fullName evidence="10">Metal transporter</fullName>
    </recommendedName>
</protein>
<dbReference type="GO" id="GO:0034755">
    <property type="term" value="P:iron ion transmembrane transport"/>
    <property type="evidence" value="ECO:0007669"/>
    <property type="project" value="TreeGrafter"/>
</dbReference>
<feature type="transmembrane region" description="Helical" evidence="7">
    <location>
        <begin position="337"/>
        <end position="356"/>
    </location>
</feature>
<dbReference type="PANTHER" id="PTHR11706">
    <property type="entry name" value="SOLUTE CARRIER PROTEIN FAMILY 11 MEMBER"/>
    <property type="match status" value="1"/>
</dbReference>
<dbReference type="AlphaFoldDB" id="A0A5N6QUL8"/>
<dbReference type="Proteomes" id="UP000327013">
    <property type="component" value="Chromosome 2"/>
</dbReference>
<organism evidence="8 9">
    <name type="scientific">Carpinus fangiana</name>
    <dbReference type="NCBI Taxonomy" id="176857"/>
    <lineage>
        <taxon>Eukaryota</taxon>
        <taxon>Viridiplantae</taxon>
        <taxon>Streptophyta</taxon>
        <taxon>Embryophyta</taxon>
        <taxon>Tracheophyta</taxon>
        <taxon>Spermatophyta</taxon>
        <taxon>Magnoliopsida</taxon>
        <taxon>eudicotyledons</taxon>
        <taxon>Gunneridae</taxon>
        <taxon>Pentapetalae</taxon>
        <taxon>rosids</taxon>
        <taxon>fabids</taxon>
        <taxon>Fagales</taxon>
        <taxon>Betulaceae</taxon>
        <taxon>Carpinus</taxon>
    </lineage>
</organism>
<feature type="compositionally biased region" description="Basic and acidic residues" evidence="6">
    <location>
        <begin position="481"/>
        <end position="490"/>
    </location>
</feature>
<evidence type="ECO:0000256" key="7">
    <source>
        <dbReference type="SAM" id="Phobius"/>
    </source>
</evidence>
<feature type="transmembrane region" description="Helical" evidence="7">
    <location>
        <begin position="92"/>
        <end position="117"/>
    </location>
</feature>
<dbReference type="PRINTS" id="PR00447">
    <property type="entry name" value="NATRESASSCMP"/>
</dbReference>
<dbReference type="OrthoDB" id="409173at2759"/>
<dbReference type="GO" id="GO:0015086">
    <property type="term" value="F:cadmium ion transmembrane transporter activity"/>
    <property type="evidence" value="ECO:0007669"/>
    <property type="project" value="TreeGrafter"/>
</dbReference>
<gene>
    <name evidence="8" type="ORF">FH972_006864</name>
</gene>
<evidence type="ECO:0000256" key="6">
    <source>
        <dbReference type="SAM" id="MobiDB-lite"/>
    </source>
</evidence>
<reference evidence="8 9" key="1">
    <citation type="submission" date="2019-06" db="EMBL/GenBank/DDBJ databases">
        <title>A chromosomal-level reference genome of Carpinus fangiana (Coryloideae, Betulaceae).</title>
        <authorList>
            <person name="Yang X."/>
            <person name="Wang Z."/>
            <person name="Zhang L."/>
            <person name="Hao G."/>
            <person name="Liu J."/>
            <person name="Yang Y."/>
        </authorList>
    </citation>
    <scope>NUCLEOTIDE SEQUENCE [LARGE SCALE GENOMIC DNA]</scope>
    <source>
        <strain evidence="8">Cfa_2016G</strain>
        <tissue evidence="8">Leaf</tissue>
    </source>
</reference>
<feature type="transmembrane region" description="Helical" evidence="7">
    <location>
        <begin position="152"/>
        <end position="172"/>
    </location>
</feature>
<feature type="transmembrane region" description="Helical" evidence="7">
    <location>
        <begin position="123"/>
        <end position="140"/>
    </location>
</feature>
<evidence type="ECO:0000313" key="9">
    <source>
        <dbReference type="Proteomes" id="UP000327013"/>
    </source>
</evidence>
<dbReference type="HAMAP" id="MF_00221">
    <property type="entry name" value="NRAMP"/>
    <property type="match status" value="1"/>
</dbReference>
<keyword evidence="3 7" id="KW-0812">Transmembrane</keyword>
<keyword evidence="9" id="KW-1185">Reference proteome</keyword>
<evidence type="ECO:0008006" key="10">
    <source>
        <dbReference type="Google" id="ProtNLM"/>
    </source>
</evidence>
<dbReference type="GO" id="GO:0005886">
    <property type="term" value="C:plasma membrane"/>
    <property type="evidence" value="ECO:0007669"/>
    <property type="project" value="TreeGrafter"/>
</dbReference>
<evidence type="ECO:0000256" key="2">
    <source>
        <dbReference type="ARBA" id="ARBA00009965"/>
    </source>
</evidence>
<evidence type="ECO:0000313" key="8">
    <source>
        <dbReference type="EMBL" id="KAE8010496.1"/>
    </source>
</evidence>
<dbReference type="NCBIfam" id="NF037982">
    <property type="entry name" value="Nramp_1"/>
    <property type="match status" value="1"/>
</dbReference>
<feature type="transmembrane region" description="Helical" evidence="7">
    <location>
        <begin position="192"/>
        <end position="216"/>
    </location>
</feature>
<evidence type="ECO:0000256" key="1">
    <source>
        <dbReference type="ARBA" id="ARBA00004141"/>
    </source>
</evidence>
<dbReference type="GO" id="GO:0005384">
    <property type="term" value="F:manganese ion transmembrane transporter activity"/>
    <property type="evidence" value="ECO:0007669"/>
    <property type="project" value="TreeGrafter"/>
</dbReference>
<feature type="transmembrane region" description="Helical" evidence="7">
    <location>
        <begin position="402"/>
        <end position="423"/>
    </location>
</feature>
<feature type="transmembrane region" description="Helical" evidence="7">
    <location>
        <begin position="50"/>
        <end position="72"/>
    </location>
</feature>
<evidence type="ECO:0000256" key="5">
    <source>
        <dbReference type="ARBA" id="ARBA00023136"/>
    </source>
</evidence>
<feature type="transmembrane region" description="Helical" evidence="7">
    <location>
        <begin position="12"/>
        <end position="30"/>
    </location>
</feature>
<accession>A0A5N6QUL8</accession>
<dbReference type="Pfam" id="PF01566">
    <property type="entry name" value="Nramp"/>
    <property type="match status" value="1"/>
</dbReference>
<feature type="transmembrane region" description="Helical" evidence="7">
    <location>
        <begin position="236"/>
        <end position="257"/>
    </location>
</feature>
<evidence type="ECO:0000256" key="3">
    <source>
        <dbReference type="ARBA" id="ARBA00022692"/>
    </source>
</evidence>
<proteinExistence type="inferred from homology"/>
<comment type="subcellular location">
    <subcellularLocation>
        <location evidence="1">Membrane</location>
        <topology evidence="1">Multi-pass membrane protein</topology>
    </subcellularLocation>
</comment>
<feature type="transmembrane region" description="Helical" evidence="7">
    <location>
        <begin position="435"/>
        <end position="458"/>
    </location>
</feature>
<dbReference type="InterPro" id="IPR001046">
    <property type="entry name" value="NRAMP_fam"/>
</dbReference>
<comment type="similarity">
    <text evidence="2">Belongs to the NRAMP (TC 2.A.55) family.</text>
</comment>
<feature type="region of interest" description="Disordered" evidence="6">
    <location>
        <begin position="467"/>
        <end position="490"/>
    </location>
</feature>
<dbReference type="PANTHER" id="PTHR11706:SF99">
    <property type="entry name" value="METAL TRANSPORTER NRAMP5-LIKE"/>
    <property type="match status" value="1"/>
</dbReference>